<dbReference type="InterPro" id="IPR024932">
    <property type="entry name" value="ApbE"/>
</dbReference>
<evidence type="ECO:0000256" key="4">
    <source>
        <dbReference type="ARBA" id="ARBA00022630"/>
    </source>
</evidence>
<comment type="cofactor">
    <cofactor evidence="1">
        <name>Mg(2+)</name>
        <dbReference type="ChEBI" id="CHEBI:18420"/>
    </cofactor>
</comment>
<dbReference type="AlphaFoldDB" id="A0A1C4XRU4"/>
<keyword evidence="7" id="KW-0274">FAD</keyword>
<keyword evidence="8" id="KW-0460">Magnesium</keyword>
<evidence type="ECO:0000256" key="3">
    <source>
        <dbReference type="ARBA" id="ARBA00016337"/>
    </source>
</evidence>
<gene>
    <name evidence="11" type="ORF">GA0074696_2791</name>
</gene>
<evidence type="ECO:0000256" key="2">
    <source>
        <dbReference type="ARBA" id="ARBA00011955"/>
    </source>
</evidence>
<evidence type="ECO:0000256" key="6">
    <source>
        <dbReference type="ARBA" id="ARBA00022723"/>
    </source>
</evidence>
<dbReference type="InterPro" id="IPR003374">
    <property type="entry name" value="ApbE-like_sf"/>
</dbReference>
<keyword evidence="6" id="KW-0479">Metal-binding</keyword>
<evidence type="ECO:0000256" key="8">
    <source>
        <dbReference type="ARBA" id="ARBA00022842"/>
    </source>
</evidence>
<evidence type="ECO:0000256" key="1">
    <source>
        <dbReference type="ARBA" id="ARBA00001946"/>
    </source>
</evidence>
<keyword evidence="4" id="KW-0285">Flavoprotein</keyword>
<dbReference type="EMBL" id="LT607410">
    <property type="protein sequence ID" value="SCF11076.1"/>
    <property type="molecule type" value="Genomic_DNA"/>
</dbReference>
<evidence type="ECO:0000256" key="7">
    <source>
        <dbReference type="ARBA" id="ARBA00022827"/>
    </source>
</evidence>
<dbReference type="Gene3D" id="3.10.520.10">
    <property type="entry name" value="ApbE-like domains"/>
    <property type="match status" value="2"/>
</dbReference>
<proteinExistence type="predicted"/>
<evidence type="ECO:0000256" key="10">
    <source>
        <dbReference type="ARBA" id="ARBA00048540"/>
    </source>
</evidence>
<dbReference type="PANTHER" id="PTHR30040:SF2">
    <property type="entry name" value="FAD:PROTEIN FMN TRANSFERASE"/>
    <property type="match status" value="1"/>
</dbReference>
<dbReference type="Pfam" id="PF02424">
    <property type="entry name" value="ApbE"/>
    <property type="match status" value="2"/>
</dbReference>
<accession>A0A1C4XRU4</accession>
<evidence type="ECO:0000256" key="9">
    <source>
        <dbReference type="ARBA" id="ARBA00031306"/>
    </source>
</evidence>
<keyword evidence="5" id="KW-0808">Transferase</keyword>
<dbReference type="EC" id="2.7.1.180" evidence="2"/>
<evidence type="ECO:0000313" key="12">
    <source>
        <dbReference type="Proteomes" id="UP000198228"/>
    </source>
</evidence>
<evidence type="ECO:0000313" key="11">
    <source>
        <dbReference type="EMBL" id="SCF11076.1"/>
    </source>
</evidence>
<keyword evidence="11" id="KW-0449">Lipoprotein</keyword>
<dbReference type="PANTHER" id="PTHR30040">
    <property type="entry name" value="THIAMINE BIOSYNTHESIS LIPOPROTEIN APBE"/>
    <property type="match status" value="1"/>
</dbReference>
<organism evidence="11 12">
    <name type="scientific">Micromonospora purpureochromogenes</name>
    <dbReference type="NCBI Taxonomy" id="47872"/>
    <lineage>
        <taxon>Bacteria</taxon>
        <taxon>Bacillati</taxon>
        <taxon>Actinomycetota</taxon>
        <taxon>Actinomycetes</taxon>
        <taxon>Micromonosporales</taxon>
        <taxon>Micromonosporaceae</taxon>
        <taxon>Micromonospora</taxon>
    </lineage>
</organism>
<sequence>MTRQAFVEQIMGLPVSVHLRGPGADSPAAADAVAGAFAELRAMDAVFSTYRPDSRVSALNRGEPVDDPLVEAVLDLCEQARQRTDGYFNAYLPEPGGGPRFDPSGLVKGWAVERAAEHLEGYEFYLNAGGDMTVRGSWRVGVEDPAQPDQLLTAIEVVDGAVATSGSAQRGAHIVDPHTGASARGLRSVTVIGPSLTWADVYATAAAAQGPQAVTWLATLPGYEALLVGDDGALLATPGWPLPA</sequence>
<dbReference type="GO" id="GO:0046872">
    <property type="term" value="F:metal ion binding"/>
    <property type="evidence" value="ECO:0007669"/>
    <property type="project" value="UniProtKB-KW"/>
</dbReference>
<name>A0A1C4XRU4_9ACTN</name>
<reference evidence="11 12" key="1">
    <citation type="submission" date="2016-06" db="EMBL/GenBank/DDBJ databases">
        <authorList>
            <person name="Kjaerup R.B."/>
            <person name="Dalgaard T.S."/>
            <person name="Juul-Madsen H.R."/>
        </authorList>
    </citation>
    <scope>NUCLEOTIDE SEQUENCE [LARGE SCALE GENOMIC DNA]</scope>
    <source>
        <strain evidence="11 12">DSM 43821</strain>
    </source>
</reference>
<dbReference type="RefSeq" id="WP_197700842.1">
    <property type="nucleotide sequence ID" value="NZ_LT607410.1"/>
</dbReference>
<dbReference type="Proteomes" id="UP000198228">
    <property type="component" value="Chromosome I"/>
</dbReference>
<dbReference type="SUPFAM" id="SSF143631">
    <property type="entry name" value="ApbE-like"/>
    <property type="match status" value="1"/>
</dbReference>
<protein>
    <recommendedName>
        <fullName evidence="3">FAD:protein FMN transferase</fullName>
        <ecNumber evidence="2">2.7.1.180</ecNumber>
    </recommendedName>
    <alternativeName>
        <fullName evidence="9">Flavin transferase</fullName>
    </alternativeName>
</protein>
<dbReference type="GO" id="GO:0016740">
    <property type="term" value="F:transferase activity"/>
    <property type="evidence" value="ECO:0007669"/>
    <property type="project" value="UniProtKB-KW"/>
</dbReference>
<evidence type="ECO:0000256" key="5">
    <source>
        <dbReference type="ARBA" id="ARBA00022679"/>
    </source>
</evidence>
<comment type="catalytic activity">
    <reaction evidence="10">
        <text>L-threonyl-[protein] + FAD = FMN-L-threonyl-[protein] + AMP + H(+)</text>
        <dbReference type="Rhea" id="RHEA:36847"/>
        <dbReference type="Rhea" id="RHEA-COMP:11060"/>
        <dbReference type="Rhea" id="RHEA-COMP:11061"/>
        <dbReference type="ChEBI" id="CHEBI:15378"/>
        <dbReference type="ChEBI" id="CHEBI:30013"/>
        <dbReference type="ChEBI" id="CHEBI:57692"/>
        <dbReference type="ChEBI" id="CHEBI:74257"/>
        <dbReference type="ChEBI" id="CHEBI:456215"/>
        <dbReference type="EC" id="2.7.1.180"/>
    </reaction>
</comment>